<comment type="caution">
    <text evidence="1">The sequence shown here is derived from an EMBL/GenBank/DDBJ whole genome shotgun (WGS) entry which is preliminary data.</text>
</comment>
<sequence length="74" mass="8411">MKSDMKSLREFGIVYDKENFTYETIGLVFRDKASKRFKPLKMTPFSKSPVIPGYDPGVGLVGWSPKKIKIPEGK</sequence>
<keyword evidence="2" id="KW-1185">Reference proteome</keyword>
<protein>
    <submittedName>
        <fullName evidence="1">Uncharacterized protein</fullName>
    </submittedName>
</protein>
<accession>A0AAV4XK32</accession>
<proteinExistence type="predicted"/>
<reference evidence="1 2" key="1">
    <citation type="submission" date="2021-06" db="EMBL/GenBank/DDBJ databases">
        <title>Caerostris extrusa draft genome.</title>
        <authorList>
            <person name="Kono N."/>
            <person name="Arakawa K."/>
        </authorList>
    </citation>
    <scope>NUCLEOTIDE SEQUENCE [LARGE SCALE GENOMIC DNA]</scope>
</reference>
<dbReference type="AlphaFoldDB" id="A0AAV4XK32"/>
<dbReference type="Proteomes" id="UP001054945">
    <property type="component" value="Unassembled WGS sequence"/>
</dbReference>
<dbReference type="EMBL" id="BPLR01017859">
    <property type="protein sequence ID" value="GIY95023.1"/>
    <property type="molecule type" value="Genomic_DNA"/>
</dbReference>
<evidence type="ECO:0000313" key="2">
    <source>
        <dbReference type="Proteomes" id="UP001054945"/>
    </source>
</evidence>
<name>A0AAV4XK32_CAEEX</name>
<gene>
    <name evidence="1" type="ORF">CEXT_646671</name>
</gene>
<organism evidence="1 2">
    <name type="scientific">Caerostris extrusa</name>
    <name type="common">Bark spider</name>
    <name type="synonym">Caerostris bankana</name>
    <dbReference type="NCBI Taxonomy" id="172846"/>
    <lineage>
        <taxon>Eukaryota</taxon>
        <taxon>Metazoa</taxon>
        <taxon>Ecdysozoa</taxon>
        <taxon>Arthropoda</taxon>
        <taxon>Chelicerata</taxon>
        <taxon>Arachnida</taxon>
        <taxon>Araneae</taxon>
        <taxon>Araneomorphae</taxon>
        <taxon>Entelegynae</taxon>
        <taxon>Araneoidea</taxon>
        <taxon>Araneidae</taxon>
        <taxon>Caerostris</taxon>
    </lineage>
</organism>
<evidence type="ECO:0000313" key="1">
    <source>
        <dbReference type="EMBL" id="GIY95023.1"/>
    </source>
</evidence>